<sequence length="56" mass="6700">MKSTIPLQPARTNNTTHSRSNRPKKLTFDQRARILQLVDQRNLWVKDFDFCSMEQH</sequence>
<reference evidence="2" key="1">
    <citation type="submission" date="2019-04" db="EMBL/GenBank/DDBJ databases">
        <title>Friends and foes A comparative genomics study of 23 Aspergillus species from section Flavi.</title>
        <authorList>
            <consortium name="DOE Joint Genome Institute"/>
            <person name="Kjaerbolling I."/>
            <person name="Vesth T."/>
            <person name="Frisvad J.C."/>
            <person name="Nybo J.L."/>
            <person name="Theobald S."/>
            <person name="Kildgaard S."/>
            <person name="Isbrandt T."/>
            <person name="Kuo A."/>
            <person name="Sato A."/>
            <person name="Lyhne E.K."/>
            <person name="Kogle M.E."/>
            <person name="Wiebenga A."/>
            <person name="Kun R.S."/>
            <person name="Lubbers R.J."/>
            <person name="Makela M.R."/>
            <person name="Barry K."/>
            <person name="Chovatia M."/>
            <person name="Clum A."/>
            <person name="Daum C."/>
            <person name="Haridas S."/>
            <person name="He G."/>
            <person name="LaButti K."/>
            <person name="Lipzen A."/>
            <person name="Mondo S."/>
            <person name="Riley R."/>
            <person name="Salamov A."/>
            <person name="Simmons B.A."/>
            <person name="Magnuson J.K."/>
            <person name="Henrissat B."/>
            <person name="Mortensen U.H."/>
            <person name="Larsen T.O."/>
            <person name="Devries R.P."/>
            <person name="Grigoriev I.V."/>
            <person name="Machida M."/>
            <person name="Baker S.E."/>
            <person name="Andersen M.R."/>
        </authorList>
    </citation>
    <scope>NUCLEOTIDE SEQUENCE [LARGE SCALE GENOMIC DNA]</scope>
    <source>
        <strain evidence="2">CBS 121.62</strain>
    </source>
</reference>
<feature type="compositionally biased region" description="Polar residues" evidence="1">
    <location>
        <begin position="1"/>
        <end position="18"/>
    </location>
</feature>
<evidence type="ECO:0000256" key="1">
    <source>
        <dbReference type="SAM" id="MobiDB-lite"/>
    </source>
</evidence>
<feature type="region of interest" description="Disordered" evidence="1">
    <location>
        <begin position="1"/>
        <end position="25"/>
    </location>
</feature>
<organism evidence="2">
    <name type="scientific">Aspergillus flavus</name>
    <dbReference type="NCBI Taxonomy" id="5059"/>
    <lineage>
        <taxon>Eukaryota</taxon>
        <taxon>Fungi</taxon>
        <taxon>Dikarya</taxon>
        <taxon>Ascomycota</taxon>
        <taxon>Pezizomycotina</taxon>
        <taxon>Eurotiomycetes</taxon>
        <taxon>Eurotiomycetidae</taxon>
        <taxon>Eurotiales</taxon>
        <taxon>Aspergillaceae</taxon>
        <taxon>Aspergillus</taxon>
        <taxon>Aspergillus subgen. Circumdati</taxon>
    </lineage>
</organism>
<protein>
    <submittedName>
        <fullName evidence="2">Uncharacterized protein</fullName>
    </submittedName>
</protein>
<gene>
    <name evidence="2" type="ORF">BDV35DRAFT_373820</name>
</gene>
<dbReference type="Proteomes" id="UP000325434">
    <property type="component" value="Unassembled WGS sequence"/>
</dbReference>
<proteinExistence type="predicted"/>
<accession>A0A5N6GD83</accession>
<dbReference type="EMBL" id="ML734748">
    <property type="protein sequence ID" value="KAB8240361.1"/>
    <property type="molecule type" value="Genomic_DNA"/>
</dbReference>
<name>A0A5N6GD83_ASPFL</name>
<evidence type="ECO:0000313" key="2">
    <source>
        <dbReference type="EMBL" id="KAB8240361.1"/>
    </source>
</evidence>
<dbReference type="AlphaFoldDB" id="A0A5N6GD83"/>